<sequence>MLARTARLVAGGGATPAVTPAPPEETIAGGPEPMAVVEAPGPAGVTFVEAPEPRTATLAGARRVRTSVPGTGIRPPRRSRGTAGVVGAPSPRGR</sequence>
<feature type="region of interest" description="Disordered" evidence="1">
    <location>
        <begin position="1"/>
        <end position="33"/>
    </location>
</feature>
<evidence type="ECO:0000256" key="1">
    <source>
        <dbReference type="SAM" id="MobiDB-lite"/>
    </source>
</evidence>
<keyword evidence="3" id="KW-1185">Reference proteome</keyword>
<proteinExistence type="predicted"/>
<dbReference type="AlphaFoldDB" id="A0A7Y6I7V1"/>
<reference evidence="2 3" key="1">
    <citation type="submission" date="2020-06" db="EMBL/GenBank/DDBJ databases">
        <title>Nonomuraea sp. SMC257, a novel actinomycete isolated from soil.</title>
        <authorList>
            <person name="Chanama M."/>
        </authorList>
    </citation>
    <scope>NUCLEOTIDE SEQUENCE [LARGE SCALE GENOMIC DNA]</scope>
    <source>
        <strain evidence="2 3">SMC257</strain>
    </source>
</reference>
<dbReference type="RefSeq" id="WP_175590588.1">
    <property type="nucleotide sequence ID" value="NZ_JABWGN010000006.1"/>
</dbReference>
<feature type="region of interest" description="Disordered" evidence="1">
    <location>
        <begin position="64"/>
        <end position="94"/>
    </location>
</feature>
<evidence type="ECO:0000313" key="3">
    <source>
        <dbReference type="Proteomes" id="UP000586042"/>
    </source>
</evidence>
<evidence type="ECO:0000313" key="2">
    <source>
        <dbReference type="EMBL" id="NUW33146.1"/>
    </source>
</evidence>
<gene>
    <name evidence="2" type="ORF">HTZ77_17155</name>
</gene>
<dbReference type="EMBL" id="JABWGN010000006">
    <property type="protein sequence ID" value="NUW33146.1"/>
    <property type="molecule type" value="Genomic_DNA"/>
</dbReference>
<comment type="caution">
    <text evidence="2">The sequence shown here is derived from an EMBL/GenBank/DDBJ whole genome shotgun (WGS) entry which is preliminary data.</text>
</comment>
<dbReference type="Proteomes" id="UP000586042">
    <property type="component" value="Unassembled WGS sequence"/>
</dbReference>
<protein>
    <submittedName>
        <fullName evidence="2">Uncharacterized protein</fullName>
    </submittedName>
</protein>
<accession>A0A7Y6I7V1</accession>
<organism evidence="2 3">
    <name type="scientific">Nonomuraea montanisoli</name>
    <dbReference type="NCBI Taxonomy" id="2741721"/>
    <lineage>
        <taxon>Bacteria</taxon>
        <taxon>Bacillati</taxon>
        <taxon>Actinomycetota</taxon>
        <taxon>Actinomycetes</taxon>
        <taxon>Streptosporangiales</taxon>
        <taxon>Streptosporangiaceae</taxon>
        <taxon>Nonomuraea</taxon>
    </lineage>
</organism>
<name>A0A7Y6I7V1_9ACTN</name>